<name>A0A1I5FG17_9PSEU</name>
<gene>
    <name evidence="1" type="ORF">G3I59_15130</name>
    <name evidence="2" type="ORF">SAMN05421854_1011106</name>
</gene>
<dbReference type="AlphaFoldDB" id="A0A1I5FG17"/>
<dbReference type="STRING" id="112413.SAMN05421854_1011106"/>
<evidence type="ECO:0000313" key="3">
    <source>
        <dbReference type="Proteomes" id="UP000199137"/>
    </source>
</evidence>
<organism evidence="2 3">
    <name type="scientific">Amycolatopsis rubida</name>
    <dbReference type="NCBI Taxonomy" id="112413"/>
    <lineage>
        <taxon>Bacteria</taxon>
        <taxon>Bacillati</taxon>
        <taxon>Actinomycetota</taxon>
        <taxon>Actinomycetes</taxon>
        <taxon>Pseudonocardiales</taxon>
        <taxon>Pseudonocardiaceae</taxon>
        <taxon>Amycolatopsis</taxon>
    </lineage>
</organism>
<evidence type="ECO:0000313" key="1">
    <source>
        <dbReference type="EMBL" id="NEC56882.1"/>
    </source>
</evidence>
<evidence type="ECO:0000313" key="4">
    <source>
        <dbReference type="Proteomes" id="UP000470404"/>
    </source>
</evidence>
<dbReference type="RefSeq" id="WP_067577604.1">
    <property type="nucleotide sequence ID" value="NZ_FOWC01000001.1"/>
</dbReference>
<protein>
    <submittedName>
        <fullName evidence="2">Uncharacterized protein</fullName>
    </submittedName>
</protein>
<reference evidence="1 4" key="2">
    <citation type="submission" date="2020-01" db="EMBL/GenBank/DDBJ databases">
        <title>Insect and environment-associated Actinomycetes.</title>
        <authorList>
            <person name="Currrie C."/>
            <person name="Chevrette M."/>
            <person name="Carlson C."/>
            <person name="Stubbendieck R."/>
            <person name="Wendt-Pienkowski E."/>
        </authorList>
    </citation>
    <scope>NUCLEOTIDE SEQUENCE [LARGE SCALE GENOMIC DNA]</scope>
    <source>
        <strain evidence="1 4">SID8386</strain>
    </source>
</reference>
<sequence>MSEEWPLRQDPESPVIIAHDLVDHPEKLAFVVLDDDDDWFISDGAEFEEDMEVNRQLFGATALREAVTLLPHLVALADVPPGMAADWDPDRRTWLLSSVSDSDDLDEDFVHREARIAAWTHPGSPLEEVQLSTGLTEIGTTAGAPARAVRQVVREQDGTWLFVGFEVPEAEDFEVEGLELEHVVQLYPDVVPTLLAAPGQVFDRAEPGAPWELVEG</sequence>
<accession>A0A1I5FG17</accession>
<dbReference type="Proteomes" id="UP000199137">
    <property type="component" value="Unassembled WGS sequence"/>
</dbReference>
<dbReference type="OrthoDB" id="3613522at2"/>
<evidence type="ECO:0000313" key="2">
    <source>
        <dbReference type="EMBL" id="SFO22642.1"/>
    </source>
</evidence>
<dbReference type="EMBL" id="FOWC01000001">
    <property type="protein sequence ID" value="SFO22642.1"/>
    <property type="molecule type" value="Genomic_DNA"/>
</dbReference>
<keyword evidence="4" id="KW-1185">Reference proteome</keyword>
<reference evidence="2 3" key="1">
    <citation type="submission" date="2016-10" db="EMBL/GenBank/DDBJ databases">
        <authorList>
            <person name="de Groot N.N."/>
        </authorList>
    </citation>
    <scope>NUCLEOTIDE SEQUENCE [LARGE SCALE GENOMIC DNA]</scope>
    <source>
        <strain evidence="2 3">DSM 44637</strain>
    </source>
</reference>
<dbReference type="Proteomes" id="UP000470404">
    <property type="component" value="Unassembled WGS sequence"/>
</dbReference>
<proteinExistence type="predicted"/>
<dbReference type="EMBL" id="JAAGNC010000081">
    <property type="protein sequence ID" value="NEC56882.1"/>
    <property type="molecule type" value="Genomic_DNA"/>
</dbReference>